<evidence type="ECO:0000256" key="1">
    <source>
        <dbReference type="SAM" id="MobiDB-lite"/>
    </source>
</evidence>
<accession>A7KA97</accession>
<evidence type="ECO:0000313" key="2">
    <source>
        <dbReference type="EMBL" id="ABT16971.1"/>
    </source>
</evidence>
<feature type="compositionally biased region" description="Polar residues" evidence="1">
    <location>
        <begin position="53"/>
        <end position="71"/>
    </location>
</feature>
<proteinExistence type="predicted"/>
<dbReference type="Proteomes" id="UP000202420">
    <property type="component" value="Segment"/>
</dbReference>
<dbReference type="GeneID" id="5470925"/>
<keyword evidence="3" id="KW-1185">Reference proteome</keyword>
<dbReference type="EMBL" id="EF101928">
    <property type="protein sequence ID" value="ABT16971.1"/>
    <property type="molecule type" value="Genomic_DNA"/>
</dbReference>
<feature type="region of interest" description="Disordered" evidence="1">
    <location>
        <begin position="53"/>
        <end position="86"/>
    </location>
</feature>
<name>A7KA97_9PHYC</name>
<dbReference type="RefSeq" id="YP_001427318.1">
    <property type="nucleotide sequence ID" value="NC_008724.1"/>
</dbReference>
<protein>
    <submittedName>
        <fullName evidence="2">Uncharacterized protein z837R</fullName>
    </submittedName>
</protein>
<organism evidence="2 3">
    <name type="scientific">Chlorovirus heliozoae</name>
    <dbReference type="NCBI Taxonomy" id="322019"/>
    <lineage>
        <taxon>Viruses</taxon>
        <taxon>Varidnaviria</taxon>
        <taxon>Bamfordvirae</taxon>
        <taxon>Nucleocytoviricota</taxon>
        <taxon>Megaviricetes</taxon>
        <taxon>Algavirales</taxon>
        <taxon>Phycodnaviridae</taxon>
        <taxon>Chlorovirus</taxon>
    </lineage>
</organism>
<evidence type="ECO:0000313" key="3">
    <source>
        <dbReference type="Proteomes" id="UP000202420"/>
    </source>
</evidence>
<dbReference type="KEGG" id="vg:5470925"/>
<gene>
    <name evidence="2" type="primary">z837R</name>
    <name evidence="2" type="ORF">ATCV1_z837R</name>
</gene>
<reference evidence="2 3" key="1">
    <citation type="submission" date="2006-09" db="EMBL/GenBank/DDBJ databases">
        <title>Sequence and annotation of the 288-kb ATCV-1 virus that infects an endosymbiotic Chlorella strain of the heliozoon Acanthocystis turfacea.</title>
        <authorList>
            <person name="Fitzgerald L.A."/>
            <person name="Graves M.V."/>
            <person name="Li X."/>
            <person name="Pfitzner A.J.P."/>
            <person name="Hartigan J."/>
            <person name="Van Etten J.L."/>
        </authorList>
    </citation>
    <scope>NUCLEOTIDE SEQUENCE [LARGE SCALE GENOMIC DNA]</scope>
    <source>
        <strain evidence="2 3">ATCV-1</strain>
    </source>
</reference>
<sequence length="86" mass="10269">MTILSIWRIIYNFVNNHLNRYAHWKFIHHRHPLHMQEFATKSCYRHVLQMPTSQPPESCSSVRHSPPQNTPRKALACKTHRHMAKS</sequence>